<evidence type="ECO:0000313" key="6">
    <source>
        <dbReference type="EMBL" id="KUG28351.1"/>
    </source>
</evidence>
<dbReference type="PANTHER" id="PTHR11142">
    <property type="entry name" value="PSEUDOURIDYLATE SYNTHASE"/>
    <property type="match status" value="1"/>
</dbReference>
<dbReference type="Gene3D" id="3.30.70.580">
    <property type="entry name" value="Pseudouridine synthase I, catalytic domain, N-terminal subdomain"/>
    <property type="match status" value="1"/>
</dbReference>
<dbReference type="GO" id="GO:0009982">
    <property type="term" value="F:pseudouridine synthase activity"/>
    <property type="evidence" value="ECO:0007669"/>
    <property type="project" value="InterPro"/>
</dbReference>
<dbReference type="InterPro" id="IPR020103">
    <property type="entry name" value="PsdUridine_synth_cat_dom_sf"/>
</dbReference>
<dbReference type="PIRSF" id="PIRSF001430">
    <property type="entry name" value="tRNA_psdUrid_synth"/>
    <property type="match status" value="1"/>
</dbReference>
<evidence type="ECO:0000256" key="4">
    <source>
        <dbReference type="SAM" id="MobiDB-lite"/>
    </source>
</evidence>
<evidence type="ECO:0000259" key="5">
    <source>
        <dbReference type="Pfam" id="PF01416"/>
    </source>
</evidence>
<dbReference type="EC" id="4.2.1.70" evidence="6"/>
<dbReference type="NCBIfam" id="TIGR00071">
    <property type="entry name" value="hisT_truA"/>
    <property type="match status" value="1"/>
</dbReference>
<accession>A0A0W8G5A8</accession>
<dbReference type="EMBL" id="LNQE01000229">
    <property type="protein sequence ID" value="KUG28351.1"/>
    <property type="molecule type" value="Genomic_DNA"/>
</dbReference>
<keyword evidence="6" id="KW-0456">Lyase</keyword>
<gene>
    <name evidence="6" type="ORF">ASZ90_001777</name>
</gene>
<keyword evidence="3" id="KW-0413">Isomerase</keyword>
<dbReference type="GO" id="GO:0003723">
    <property type="term" value="F:RNA binding"/>
    <property type="evidence" value="ECO:0007669"/>
    <property type="project" value="InterPro"/>
</dbReference>
<dbReference type="FunFam" id="3.30.70.580:FF:000001">
    <property type="entry name" value="tRNA pseudouridine synthase A"/>
    <property type="match status" value="1"/>
</dbReference>
<feature type="region of interest" description="Disordered" evidence="4">
    <location>
        <begin position="270"/>
        <end position="289"/>
    </location>
</feature>
<dbReference type="SUPFAM" id="SSF55120">
    <property type="entry name" value="Pseudouridine synthase"/>
    <property type="match status" value="1"/>
</dbReference>
<feature type="domain" description="Pseudouridine synthase I TruA alpha/beta" evidence="5">
    <location>
        <begin position="163"/>
        <end position="266"/>
    </location>
</feature>
<dbReference type="InterPro" id="IPR020095">
    <property type="entry name" value="PsdUridine_synth_TruA_C"/>
</dbReference>
<comment type="similarity">
    <text evidence="1">Belongs to the tRNA pseudouridine synthase TruA family.</text>
</comment>
<dbReference type="InterPro" id="IPR020094">
    <property type="entry name" value="TruA/RsuA/RluB/E/F_N"/>
</dbReference>
<dbReference type="CDD" id="cd02570">
    <property type="entry name" value="PseudoU_synth_EcTruA"/>
    <property type="match status" value="1"/>
</dbReference>
<dbReference type="InterPro" id="IPR001406">
    <property type="entry name" value="PsdUridine_synth_TruA"/>
</dbReference>
<dbReference type="Pfam" id="PF01416">
    <property type="entry name" value="PseudoU_synth_1"/>
    <property type="match status" value="2"/>
</dbReference>
<dbReference type="HAMAP" id="MF_00171">
    <property type="entry name" value="TruA"/>
    <property type="match status" value="1"/>
</dbReference>
<evidence type="ECO:0000256" key="1">
    <source>
        <dbReference type="ARBA" id="ARBA00009375"/>
    </source>
</evidence>
<comment type="caution">
    <text evidence="6">The sequence shown here is derived from an EMBL/GenBank/DDBJ whole genome shotgun (WGS) entry which is preliminary data.</text>
</comment>
<name>A0A0W8G5A8_9ZZZZ</name>
<proteinExistence type="inferred from homology"/>
<keyword evidence="2" id="KW-0819">tRNA processing</keyword>
<dbReference type="GO" id="GO:0004730">
    <property type="term" value="F:pseudouridylate synthase activity"/>
    <property type="evidence" value="ECO:0007669"/>
    <property type="project" value="UniProtKB-EC"/>
</dbReference>
<dbReference type="InterPro" id="IPR020097">
    <property type="entry name" value="PsdUridine_synth_TruA_a/b_dom"/>
</dbReference>
<protein>
    <submittedName>
        <fullName evidence="6">Trna pseudouridine synthase a</fullName>
        <ecNumber evidence="6">4.2.1.70</ecNumber>
    </submittedName>
</protein>
<dbReference type="Gene3D" id="3.30.70.660">
    <property type="entry name" value="Pseudouridine synthase I, catalytic domain, C-terminal subdomain"/>
    <property type="match status" value="1"/>
</dbReference>
<evidence type="ECO:0000256" key="3">
    <source>
        <dbReference type="ARBA" id="ARBA00023235"/>
    </source>
</evidence>
<dbReference type="AlphaFoldDB" id="A0A0W8G5A8"/>
<dbReference type="PANTHER" id="PTHR11142:SF0">
    <property type="entry name" value="TRNA PSEUDOURIDINE SYNTHASE-LIKE 1"/>
    <property type="match status" value="1"/>
</dbReference>
<organism evidence="6">
    <name type="scientific">hydrocarbon metagenome</name>
    <dbReference type="NCBI Taxonomy" id="938273"/>
    <lineage>
        <taxon>unclassified sequences</taxon>
        <taxon>metagenomes</taxon>
        <taxon>ecological metagenomes</taxon>
    </lineage>
</organism>
<reference evidence="6" key="1">
    <citation type="journal article" date="2015" name="Proc. Natl. Acad. Sci. U.S.A.">
        <title>Networks of energetic and metabolic interactions define dynamics in microbial communities.</title>
        <authorList>
            <person name="Embree M."/>
            <person name="Liu J.K."/>
            <person name="Al-Bassam M.M."/>
            <person name="Zengler K."/>
        </authorList>
    </citation>
    <scope>NUCLEOTIDE SEQUENCE</scope>
</reference>
<feature type="domain" description="Pseudouridine synthase I TruA alpha/beta" evidence="5">
    <location>
        <begin position="27"/>
        <end position="123"/>
    </location>
</feature>
<sequence>MVRGVSPDAVPDAGGDVSPDVVRLRLVVAYDGSRFHGWQLQAGDRTVQGVLEAALATLAGRPVRAIGSGRTDAGVHALGQVVHADVPRKRAGLPWRRALNALLPGDAAVVEAGPAPPGFHARFGAVRKTYAYTLWAEPEFVFPHRRPFVWACGPVDREAMDLAAREFLGRRDFAAMQNTGTDVGSTVRTLESVAASPGQTPFETVWRFTADGFLKQMVRNLMGCLVAVGKGKVSPARVRSLLTEGDRTLAPATAPARGLCLESVEYGDHGHGKKRHLPDGPAPGQGGGG</sequence>
<evidence type="ECO:0000256" key="2">
    <source>
        <dbReference type="ARBA" id="ARBA00022694"/>
    </source>
</evidence>
<dbReference type="GO" id="GO:0031119">
    <property type="term" value="P:tRNA pseudouridine synthesis"/>
    <property type="evidence" value="ECO:0007669"/>
    <property type="project" value="TreeGrafter"/>
</dbReference>